<sequence>MSADPTESFSRPRAAAGVLFFDGQGHVMLVVPSYKNHRDLPGGYIEHGETPSRAAAREVQEELGIEPPIGRLLAIDWAPSRVEGDKQLFIFDGGRLAQDHLDAVVLDQVELTGYGFHDVAVLHERTTPRLARRITHAVQARAEGAIAYLENGEPLGRPSTGGVDEPRETTPDARPDRQTFLS</sequence>
<dbReference type="PROSITE" id="PS51462">
    <property type="entry name" value="NUDIX"/>
    <property type="match status" value="1"/>
</dbReference>
<dbReference type="CDD" id="cd18876">
    <property type="entry name" value="NUDIX_Hydrolase"/>
    <property type="match status" value="1"/>
</dbReference>
<dbReference type="InterPro" id="IPR020476">
    <property type="entry name" value="Nudix_hydrolase"/>
</dbReference>
<evidence type="ECO:0000313" key="9">
    <source>
        <dbReference type="Proteomes" id="UP001165092"/>
    </source>
</evidence>
<comment type="caution">
    <text evidence="8">The sequence shown here is derived from an EMBL/GenBank/DDBJ whole genome shotgun (WGS) entry which is preliminary data.</text>
</comment>
<dbReference type="RefSeq" id="WP_285760661.1">
    <property type="nucleotide sequence ID" value="NZ_BSQG01000006.1"/>
</dbReference>
<comment type="similarity">
    <text evidence="2 5">Belongs to the Nudix hydrolase family.</text>
</comment>
<keyword evidence="4" id="KW-0460">Magnesium</keyword>
<dbReference type="Pfam" id="PF00293">
    <property type="entry name" value="NUDIX"/>
    <property type="match status" value="1"/>
</dbReference>
<protein>
    <submittedName>
        <fullName evidence="8">NUDIX hydrolase</fullName>
    </submittedName>
</protein>
<dbReference type="PRINTS" id="PR00502">
    <property type="entry name" value="NUDIXFAMILY"/>
</dbReference>
<dbReference type="Gene3D" id="3.90.79.10">
    <property type="entry name" value="Nucleoside Triphosphate Pyrophosphohydrolase"/>
    <property type="match status" value="1"/>
</dbReference>
<dbReference type="PANTHER" id="PTHR43046">
    <property type="entry name" value="GDP-MANNOSE MANNOSYL HYDROLASE"/>
    <property type="match status" value="1"/>
</dbReference>
<evidence type="ECO:0000256" key="3">
    <source>
        <dbReference type="ARBA" id="ARBA00022801"/>
    </source>
</evidence>
<organism evidence="8 9">
    <name type="scientific">Nocardiopsis ansamitocini</name>
    <dbReference type="NCBI Taxonomy" id="1670832"/>
    <lineage>
        <taxon>Bacteria</taxon>
        <taxon>Bacillati</taxon>
        <taxon>Actinomycetota</taxon>
        <taxon>Actinomycetes</taxon>
        <taxon>Streptosporangiales</taxon>
        <taxon>Nocardiopsidaceae</taxon>
        <taxon>Nocardiopsis</taxon>
    </lineage>
</organism>
<comment type="cofactor">
    <cofactor evidence="1">
        <name>Mg(2+)</name>
        <dbReference type="ChEBI" id="CHEBI:18420"/>
    </cofactor>
</comment>
<name>A0A9W6P7Z2_9ACTN</name>
<feature type="domain" description="Nudix hydrolase" evidence="7">
    <location>
        <begin position="10"/>
        <end position="142"/>
    </location>
</feature>
<evidence type="ECO:0000256" key="2">
    <source>
        <dbReference type="ARBA" id="ARBA00005582"/>
    </source>
</evidence>
<dbReference type="SUPFAM" id="SSF55811">
    <property type="entry name" value="Nudix"/>
    <property type="match status" value="1"/>
</dbReference>
<feature type="region of interest" description="Disordered" evidence="6">
    <location>
        <begin position="149"/>
        <end position="182"/>
    </location>
</feature>
<dbReference type="InterPro" id="IPR000086">
    <property type="entry name" value="NUDIX_hydrolase_dom"/>
</dbReference>
<dbReference type="EMBL" id="BSQG01000006">
    <property type="protein sequence ID" value="GLU49184.1"/>
    <property type="molecule type" value="Genomic_DNA"/>
</dbReference>
<evidence type="ECO:0000256" key="5">
    <source>
        <dbReference type="RuleBase" id="RU003476"/>
    </source>
</evidence>
<evidence type="ECO:0000313" key="8">
    <source>
        <dbReference type="EMBL" id="GLU49184.1"/>
    </source>
</evidence>
<feature type="compositionally biased region" description="Basic and acidic residues" evidence="6">
    <location>
        <begin position="164"/>
        <end position="182"/>
    </location>
</feature>
<evidence type="ECO:0000256" key="4">
    <source>
        <dbReference type="ARBA" id="ARBA00022842"/>
    </source>
</evidence>
<dbReference type="Proteomes" id="UP001165092">
    <property type="component" value="Unassembled WGS sequence"/>
</dbReference>
<reference evidence="8" key="1">
    <citation type="submission" date="2023-02" db="EMBL/GenBank/DDBJ databases">
        <title>Nocardiopsis ansamitocini NBRC 112285.</title>
        <authorList>
            <person name="Ichikawa N."/>
            <person name="Sato H."/>
            <person name="Tonouchi N."/>
        </authorList>
    </citation>
    <scope>NUCLEOTIDE SEQUENCE</scope>
    <source>
        <strain evidence="8">NBRC 112285</strain>
    </source>
</reference>
<evidence type="ECO:0000256" key="1">
    <source>
        <dbReference type="ARBA" id="ARBA00001946"/>
    </source>
</evidence>
<proteinExistence type="inferred from homology"/>
<accession>A0A9W6P7Z2</accession>
<keyword evidence="9" id="KW-1185">Reference proteome</keyword>
<dbReference type="InterPro" id="IPR015797">
    <property type="entry name" value="NUDIX_hydrolase-like_dom_sf"/>
</dbReference>
<dbReference type="AlphaFoldDB" id="A0A9W6P7Z2"/>
<keyword evidence="3 5" id="KW-0378">Hydrolase</keyword>
<gene>
    <name evidence="8" type="ORF">Nans01_35350</name>
</gene>
<dbReference type="PROSITE" id="PS00893">
    <property type="entry name" value="NUDIX_BOX"/>
    <property type="match status" value="1"/>
</dbReference>
<evidence type="ECO:0000256" key="6">
    <source>
        <dbReference type="SAM" id="MobiDB-lite"/>
    </source>
</evidence>
<dbReference type="GO" id="GO:0016787">
    <property type="term" value="F:hydrolase activity"/>
    <property type="evidence" value="ECO:0007669"/>
    <property type="project" value="UniProtKB-KW"/>
</dbReference>
<dbReference type="InterPro" id="IPR020084">
    <property type="entry name" value="NUDIX_hydrolase_CS"/>
</dbReference>
<dbReference type="PANTHER" id="PTHR43046:SF12">
    <property type="entry name" value="GDP-MANNOSE MANNOSYL HYDROLASE"/>
    <property type="match status" value="1"/>
</dbReference>
<evidence type="ECO:0000259" key="7">
    <source>
        <dbReference type="PROSITE" id="PS51462"/>
    </source>
</evidence>